<dbReference type="EMBL" id="CWQJ01000001">
    <property type="protein sequence ID" value="CSB54447.1"/>
    <property type="molecule type" value="Genomic_DNA"/>
</dbReference>
<evidence type="ECO:0000313" key="2">
    <source>
        <dbReference type="Proteomes" id="UP000046067"/>
    </source>
</evidence>
<sequence length="92" mass="10432">MQIFFAAGIHDCAFTLTLIFNVQSNAITHHAREIKTHLLANAFFLQQYSKQQIARYAETFTIFVMDGVEITRDQFGKVASLLASKLKLVLLI</sequence>
<dbReference type="AlphaFoldDB" id="A0A655UPR7"/>
<organism evidence="1 2">
    <name type="scientific">Vibrio cholerae</name>
    <dbReference type="NCBI Taxonomy" id="666"/>
    <lineage>
        <taxon>Bacteria</taxon>
        <taxon>Pseudomonadati</taxon>
        <taxon>Pseudomonadota</taxon>
        <taxon>Gammaproteobacteria</taxon>
        <taxon>Vibrionales</taxon>
        <taxon>Vibrionaceae</taxon>
        <taxon>Vibrio</taxon>
    </lineage>
</organism>
<reference evidence="1 2" key="1">
    <citation type="submission" date="2015-07" db="EMBL/GenBank/DDBJ databases">
        <authorList>
            <consortium name="Pathogen Informatics"/>
        </authorList>
    </citation>
    <scope>NUCLEOTIDE SEQUENCE [LARGE SCALE GENOMIC DNA]</scope>
    <source>
        <strain evidence="1 2">A325</strain>
    </source>
</reference>
<dbReference type="Proteomes" id="UP000046067">
    <property type="component" value="Unassembled WGS sequence"/>
</dbReference>
<name>A0A655UPR7_VIBCL</name>
<accession>A0A655UPR7</accession>
<gene>
    <name evidence="1" type="ORF">ERS013201_00210</name>
</gene>
<proteinExistence type="predicted"/>
<protein>
    <submittedName>
        <fullName evidence="1">Uncharacterized protein</fullName>
    </submittedName>
</protein>
<evidence type="ECO:0000313" key="1">
    <source>
        <dbReference type="EMBL" id="CSB54447.1"/>
    </source>
</evidence>